<name>A0A9K3GTQ0_HELAN</name>
<reference evidence="1" key="1">
    <citation type="journal article" date="2017" name="Nature">
        <title>The sunflower genome provides insights into oil metabolism, flowering and Asterid evolution.</title>
        <authorList>
            <person name="Badouin H."/>
            <person name="Gouzy J."/>
            <person name="Grassa C.J."/>
            <person name="Murat F."/>
            <person name="Staton S.E."/>
            <person name="Cottret L."/>
            <person name="Lelandais-Briere C."/>
            <person name="Owens G.L."/>
            <person name="Carrere S."/>
            <person name="Mayjonade B."/>
            <person name="Legrand L."/>
            <person name="Gill N."/>
            <person name="Kane N.C."/>
            <person name="Bowers J.E."/>
            <person name="Hubner S."/>
            <person name="Bellec A."/>
            <person name="Berard A."/>
            <person name="Berges H."/>
            <person name="Blanchet N."/>
            <person name="Boniface M.C."/>
            <person name="Brunel D."/>
            <person name="Catrice O."/>
            <person name="Chaidir N."/>
            <person name="Claudel C."/>
            <person name="Donnadieu C."/>
            <person name="Faraut T."/>
            <person name="Fievet G."/>
            <person name="Helmstetter N."/>
            <person name="King M."/>
            <person name="Knapp S.J."/>
            <person name="Lai Z."/>
            <person name="Le Paslier M.C."/>
            <person name="Lippi Y."/>
            <person name="Lorenzon L."/>
            <person name="Mandel J.R."/>
            <person name="Marage G."/>
            <person name="Marchand G."/>
            <person name="Marquand E."/>
            <person name="Bret-Mestries E."/>
            <person name="Morien E."/>
            <person name="Nambeesan S."/>
            <person name="Nguyen T."/>
            <person name="Pegot-Espagnet P."/>
            <person name="Pouilly N."/>
            <person name="Raftis F."/>
            <person name="Sallet E."/>
            <person name="Schiex T."/>
            <person name="Thomas J."/>
            <person name="Vandecasteele C."/>
            <person name="Vares D."/>
            <person name="Vear F."/>
            <person name="Vautrin S."/>
            <person name="Crespi M."/>
            <person name="Mangin B."/>
            <person name="Burke J.M."/>
            <person name="Salse J."/>
            <person name="Munos S."/>
            <person name="Vincourt P."/>
            <person name="Rieseberg L.H."/>
            <person name="Langlade N.B."/>
        </authorList>
    </citation>
    <scope>NUCLEOTIDE SEQUENCE</scope>
    <source>
        <tissue evidence="1">Leaves</tissue>
    </source>
</reference>
<sequence length="43" mass="4918">MANKAATLEKTRIFSLKSDSETAANYHLAESNPDYHPRHQDCR</sequence>
<dbReference type="EMBL" id="MNCJ02000332">
    <property type="protein sequence ID" value="KAF5755382.1"/>
    <property type="molecule type" value="Genomic_DNA"/>
</dbReference>
<dbReference type="AlphaFoldDB" id="A0A9K3GTQ0"/>
<organism evidence="1 2">
    <name type="scientific">Helianthus annuus</name>
    <name type="common">Common sunflower</name>
    <dbReference type="NCBI Taxonomy" id="4232"/>
    <lineage>
        <taxon>Eukaryota</taxon>
        <taxon>Viridiplantae</taxon>
        <taxon>Streptophyta</taxon>
        <taxon>Embryophyta</taxon>
        <taxon>Tracheophyta</taxon>
        <taxon>Spermatophyta</taxon>
        <taxon>Magnoliopsida</taxon>
        <taxon>eudicotyledons</taxon>
        <taxon>Gunneridae</taxon>
        <taxon>Pentapetalae</taxon>
        <taxon>asterids</taxon>
        <taxon>campanulids</taxon>
        <taxon>Asterales</taxon>
        <taxon>Asteraceae</taxon>
        <taxon>Asteroideae</taxon>
        <taxon>Heliantheae alliance</taxon>
        <taxon>Heliantheae</taxon>
        <taxon>Helianthus</taxon>
    </lineage>
</organism>
<proteinExistence type="predicted"/>
<evidence type="ECO:0000313" key="1">
    <source>
        <dbReference type="EMBL" id="KAF5755382.1"/>
    </source>
</evidence>
<protein>
    <submittedName>
        <fullName evidence="1">Uncharacterized protein</fullName>
    </submittedName>
</protein>
<dbReference type="Gramene" id="mRNA:HanXRQr2_Chr17g0802171">
    <property type="protein sequence ID" value="mRNA:HanXRQr2_Chr17g0802171"/>
    <property type="gene ID" value="HanXRQr2_Chr17g0802171"/>
</dbReference>
<reference evidence="1" key="2">
    <citation type="submission" date="2020-06" db="EMBL/GenBank/DDBJ databases">
        <title>Helianthus annuus Genome sequencing and assembly Release 2.</title>
        <authorList>
            <person name="Gouzy J."/>
            <person name="Langlade N."/>
            <person name="Munos S."/>
        </authorList>
    </citation>
    <scope>NUCLEOTIDE SEQUENCE</scope>
    <source>
        <tissue evidence="1">Leaves</tissue>
    </source>
</reference>
<comment type="caution">
    <text evidence="1">The sequence shown here is derived from an EMBL/GenBank/DDBJ whole genome shotgun (WGS) entry which is preliminary data.</text>
</comment>
<evidence type="ECO:0000313" key="2">
    <source>
        <dbReference type="Proteomes" id="UP000215914"/>
    </source>
</evidence>
<gene>
    <name evidence="1" type="ORF">HanXRQr2_Chr17g0802171</name>
</gene>
<accession>A0A9K3GTQ0</accession>
<dbReference type="Proteomes" id="UP000215914">
    <property type="component" value="Unassembled WGS sequence"/>
</dbReference>
<keyword evidence="2" id="KW-1185">Reference proteome</keyword>